<reference evidence="5" key="1">
    <citation type="journal article" date="2019" name="Int. J. Syst. Evol. Microbiol.">
        <title>The Global Catalogue of Microorganisms (GCM) 10K type strain sequencing project: providing services to taxonomists for standard genome sequencing and annotation.</title>
        <authorList>
            <consortium name="The Broad Institute Genomics Platform"/>
            <consortium name="The Broad Institute Genome Sequencing Center for Infectious Disease"/>
            <person name="Wu L."/>
            <person name="Ma J."/>
        </authorList>
    </citation>
    <scope>NUCLEOTIDE SEQUENCE [LARGE SCALE GENOMIC DNA]</scope>
    <source>
        <strain evidence="5">JCM 17130</strain>
    </source>
</reference>
<dbReference type="Gene3D" id="3.40.50.2300">
    <property type="match status" value="1"/>
</dbReference>
<dbReference type="InterPro" id="IPR011991">
    <property type="entry name" value="ArsR-like_HTH"/>
</dbReference>
<evidence type="ECO:0000313" key="4">
    <source>
        <dbReference type="EMBL" id="MFD1718746.1"/>
    </source>
</evidence>
<dbReference type="SUPFAM" id="SSF52788">
    <property type="entry name" value="Phosphotyrosine protein phosphatases I"/>
    <property type="match status" value="1"/>
</dbReference>
<name>A0ABW4L589_9MICO</name>
<sequence length="237" mass="25677">MNTEASTQRRAELHAALADPGRLRVVDTLSLGDAAPSELAEALRMPSNLLAHHLKVLQEAGVVIRHRSEGDRRRSYLRLVPETLDLLSVPTGRTAPRVLFVCTGNSARSQLAAALWQRVSAVPATSAGTHPAPAVAAGALDAARRHGLDLRAASPRHVTDVRHHDDLLVTVCDRAHEELDVPIDLHWSVPDPAAVGTPDVFDAAYEELDRRVSNLAPRVTLPENPTHARPTTPKESR</sequence>
<dbReference type="PANTHER" id="PTHR43428:SF1">
    <property type="entry name" value="ARSENATE REDUCTASE"/>
    <property type="match status" value="1"/>
</dbReference>
<dbReference type="InterPro" id="IPR036390">
    <property type="entry name" value="WH_DNA-bd_sf"/>
</dbReference>
<dbReference type="Gene3D" id="1.10.10.10">
    <property type="entry name" value="Winged helix-like DNA-binding domain superfamily/Winged helix DNA-binding domain"/>
    <property type="match status" value="1"/>
</dbReference>
<evidence type="ECO:0000256" key="2">
    <source>
        <dbReference type="SAM" id="MobiDB-lite"/>
    </source>
</evidence>
<evidence type="ECO:0000256" key="1">
    <source>
        <dbReference type="ARBA" id="ARBA00022849"/>
    </source>
</evidence>
<dbReference type="InterPro" id="IPR036388">
    <property type="entry name" value="WH-like_DNA-bd_sf"/>
</dbReference>
<dbReference type="Proteomes" id="UP001597277">
    <property type="component" value="Unassembled WGS sequence"/>
</dbReference>
<dbReference type="CDD" id="cd00090">
    <property type="entry name" value="HTH_ARSR"/>
    <property type="match status" value="1"/>
</dbReference>
<evidence type="ECO:0000259" key="3">
    <source>
        <dbReference type="PROSITE" id="PS50987"/>
    </source>
</evidence>
<organism evidence="4 5">
    <name type="scientific">Georgenia deserti</name>
    <dbReference type="NCBI Taxonomy" id="2093781"/>
    <lineage>
        <taxon>Bacteria</taxon>
        <taxon>Bacillati</taxon>
        <taxon>Actinomycetota</taxon>
        <taxon>Actinomycetes</taxon>
        <taxon>Micrococcales</taxon>
        <taxon>Bogoriellaceae</taxon>
        <taxon>Georgenia</taxon>
    </lineage>
</organism>
<keyword evidence="5" id="KW-1185">Reference proteome</keyword>
<protein>
    <submittedName>
        <fullName evidence="4">Helix-turn-helix domain-containing protein</fullName>
    </submittedName>
</protein>
<dbReference type="PROSITE" id="PS50987">
    <property type="entry name" value="HTH_ARSR_2"/>
    <property type="match status" value="1"/>
</dbReference>
<feature type="domain" description="HTH arsR-type" evidence="3">
    <location>
        <begin position="2"/>
        <end position="96"/>
    </location>
</feature>
<evidence type="ECO:0000313" key="5">
    <source>
        <dbReference type="Proteomes" id="UP001597277"/>
    </source>
</evidence>
<dbReference type="Pfam" id="PF01451">
    <property type="entry name" value="LMWPc"/>
    <property type="match status" value="1"/>
</dbReference>
<dbReference type="RefSeq" id="WP_388007639.1">
    <property type="nucleotide sequence ID" value="NZ_JBHUEE010000006.1"/>
</dbReference>
<dbReference type="SUPFAM" id="SSF46785">
    <property type="entry name" value="Winged helix' DNA-binding domain"/>
    <property type="match status" value="1"/>
</dbReference>
<accession>A0ABW4L589</accession>
<dbReference type="Pfam" id="PF12840">
    <property type="entry name" value="HTH_20"/>
    <property type="match status" value="1"/>
</dbReference>
<keyword evidence="1" id="KW-0059">Arsenical resistance</keyword>
<dbReference type="SMART" id="SM00418">
    <property type="entry name" value="HTH_ARSR"/>
    <property type="match status" value="1"/>
</dbReference>
<gene>
    <name evidence="4" type="ORF">ACFSE6_12935</name>
</gene>
<dbReference type="PANTHER" id="PTHR43428">
    <property type="entry name" value="ARSENATE REDUCTASE"/>
    <property type="match status" value="1"/>
</dbReference>
<dbReference type="SMART" id="SM00226">
    <property type="entry name" value="LMWPc"/>
    <property type="match status" value="1"/>
</dbReference>
<feature type="region of interest" description="Disordered" evidence="2">
    <location>
        <begin position="215"/>
        <end position="237"/>
    </location>
</feature>
<dbReference type="InterPro" id="IPR001845">
    <property type="entry name" value="HTH_ArsR_DNA-bd_dom"/>
</dbReference>
<dbReference type="InterPro" id="IPR036196">
    <property type="entry name" value="Ptyr_pPase_sf"/>
</dbReference>
<proteinExistence type="predicted"/>
<comment type="caution">
    <text evidence="4">The sequence shown here is derived from an EMBL/GenBank/DDBJ whole genome shotgun (WGS) entry which is preliminary data.</text>
</comment>
<dbReference type="InterPro" id="IPR023485">
    <property type="entry name" value="Ptyr_pPase"/>
</dbReference>
<dbReference type="EMBL" id="JBHUEE010000006">
    <property type="protein sequence ID" value="MFD1718746.1"/>
    <property type="molecule type" value="Genomic_DNA"/>
</dbReference>